<proteinExistence type="inferred from homology"/>
<keyword evidence="13 17" id="KW-0472">Membrane</keyword>
<dbReference type="InterPro" id="IPR001841">
    <property type="entry name" value="Znf_RING"/>
</dbReference>
<dbReference type="GO" id="GO:0008270">
    <property type="term" value="F:zinc ion binding"/>
    <property type="evidence" value="ECO:0007669"/>
    <property type="project" value="UniProtKB-KW"/>
</dbReference>
<evidence type="ECO:0000256" key="8">
    <source>
        <dbReference type="ARBA" id="ARBA00022729"/>
    </source>
</evidence>
<feature type="transmembrane region" description="Helical" evidence="17">
    <location>
        <begin position="274"/>
        <end position="294"/>
    </location>
</feature>
<dbReference type="InterPro" id="IPR013083">
    <property type="entry name" value="Znf_RING/FYVE/PHD"/>
</dbReference>
<evidence type="ECO:0000256" key="2">
    <source>
        <dbReference type="ARBA" id="ARBA00004167"/>
    </source>
</evidence>
<keyword evidence="6 17" id="KW-0812">Transmembrane</keyword>
<dbReference type="CDD" id="cd16461">
    <property type="entry name" value="RING-H2_EL5-like"/>
    <property type="match status" value="1"/>
</dbReference>
<keyword evidence="9 15" id="KW-0863">Zinc-finger</keyword>
<gene>
    <name evidence="19" type="ORF">C5167_047707</name>
</gene>
<name>A0A4Y7LLI0_PAPSO</name>
<keyword evidence="7" id="KW-0479">Metal-binding</keyword>
<dbReference type="EMBL" id="CM010725">
    <property type="protein sequence ID" value="RZC84925.1"/>
    <property type="molecule type" value="Genomic_DNA"/>
</dbReference>
<comment type="subcellular location">
    <subcellularLocation>
        <location evidence="2">Membrane</location>
        <topology evidence="2">Single-pass membrane protein</topology>
    </subcellularLocation>
</comment>
<feature type="region of interest" description="Disordered" evidence="16">
    <location>
        <begin position="306"/>
        <end position="327"/>
    </location>
</feature>
<evidence type="ECO:0000313" key="20">
    <source>
        <dbReference type="Proteomes" id="UP000316621"/>
    </source>
</evidence>
<dbReference type="EC" id="2.3.2.27" evidence="4"/>
<dbReference type="InterPro" id="IPR025287">
    <property type="entry name" value="WAK_GUB"/>
</dbReference>
<evidence type="ECO:0000256" key="4">
    <source>
        <dbReference type="ARBA" id="ARBA00012483"/>
    </source>
</evidence>
<evidence type="ECO:0000256" key="5">
    <source>
        <dbReference type="ARBA" id="ARBA00022679"/>
    </source>
</evidence>
<dbReference type="OMA" id="LRCTDQG"/>
<dbReference type="PANTHER" id="PTHR46279:SF9">
    <property type="entry name" value="OS01G0116300 PROTEIN"/>
    <property type="match status" value="1"/>
</dbReference>
<dbReference type="PANTHER" id="PTHR46279">
    <property type="entry name" value="RING/U-BOX SUPERFAMILY PROTEIN"/>
    <property type="match status" value="1"/>
</dbReference>
<evidence type="ECO:0000256" key="16">
    <source>
        <dbReference type="SAM" id="MobiDB-lite"/>
    </source>
</evidence>
<dbReference type="GO" id="GO:0016020">
    <property type="term" value="C:membrane"/>
    <property type="evidence" value="ECO:0007669"/>
    <property type="project" value="UniProtKB-SubCell"/>
</dbReference>
<evidence type="ECO:0000313" key="19">
    <source>
        <dbReference type="EMBL" id="RZC84925.1"/>
    </source>
</evidence>
<evidence type="ECO:0000256" key="13">
    <source>
        <dbReference type="ARBA" id="ARBA00023136"/>
    </source>
</evidence>
<evidence type="ECO:0000256" key="15">
    <source>
        <dbReference type="PROSITE-ProRule" id="PRU00175"/>
    </source>
</evidence>
<evidence type="ECO:0000256" key="17">
    <source>
        <dbReference type="SAM" id="Phobius"/>
    </source>
</evidence>
<dbReference type="SMART" id="SM00184">
    <property type="entry name" value="RING"/>
    <property type="match status" value="1"/>
</dbReference>
<evidence type="ECO:0000256" key="3">
    <source>
        <dbReference type="ARBA" id="ARBA00004906"/>
    </source>
</evidence>
<dbReference type="SUPFAM" id="SSF57850">
    <property type="entry name" value="RING/U-box"/>
    <property type="match status" value="1"/>
</dbReference>
<dbReference type="Proteomes" id="UP000316621">
    <property type="component" value="Chromosome 11"/>
</dbReference>
<dbReference type="Pfam" id="PF13639">
    <property type="entry name" value="zf-RING_2"/>
    <property type="match status" value="1"/>
</dbReference>
<evidence type="ECO:0000256" key="1">
    <source>
        <dbReference type="ARBA" id="ARBA00000900"/>
    </source>
</evidence>
<sequence>MDNIHWSYINILSPQSTSLYERKKVLPGTKTKNESLTGGFHFNLSVSSSSLECFNEVTSFRDKCPISRCGEISIQYPFSIKENNIQGREFSKGCVYPRGFGLSCRNGTKTILKLPSYGEFDVQGISYNTQEIQLSDPGGCFPRRFLHHNPDRSLGYSGFGSSYYQTNSYIFYNCSTEGYSNLTRKYANKSTSIFYAIDCLSSSTHVVLAIESWGDTRIMHSMKKNKCKVIEAVIALGQWDYSEAFYPLKVKLLSLRWSIYDPEKPPRSRDLSKGMVYSLIIVGSALPILIGIAWCCCRNDDQNHQPQTELSTDGLLPQQSSPARNGLDETTIQSYPQVVLCQSRKFLNPENTTCSICLADYTPKDTLKSLPGCNHYFHVNCIDGWLRVNGSCPVCRKSPLQYSHSVLPEQTC</sequence>
<reference evidence="19 20" key="1">
    <citation type="journal article" date="2018" name="Science">
        <title>The opium poppy genome and morphinan production.</title>
        <authorList>
            <person name="Guo L."/>
            <person name="Winzer T."/>
            <person name="Yang X."/>
            <person name="Li Y."/>
            <person name="Ning Z."/>
            <person name="He Z."/>
            <person name="Teodor R."/>
            <person name="Lu Y."/>
            <person name="Bowser T.A."/>
            <person name="Graham I.A."/>
            <person name="Ye K."/>
        </authorList>
    </citation>
    <scope>NUCLEOTIDE SEQUENCE [LARGE SCALE GENOMIC DNA]</scope>
    <source>
        <strain evidence="20">cv. HN1</strain>
        <tissue evidence="19">Leaves</tissue>
    </source>
</reference>
<organism evidence="19 20">
    <name type="scientific">Papaver somniferum</name>
    <name type="common">Opium poppy</name>
    <dbReference type="NCBI Taxonomy" id="3469"/>
    <lineage>
        <taxon>Eukaryota</taxon>
        <taxon>Viridiplantae</taxon>
        <taxon>Streptophyta</taxon>
        <taxon>Embryophyta</taxon>
        <taxon>Tracheophyta</taxon>
        <taxon>Spermatophyta</taxon>
        <taxon>Magnoliopsida</taxon>
        <taxon>Ranunculales</taxon>
        <taxon>Papaveraceae</taxon>
        <taxon>Papaveroideae</taxon>
        <taxon>Papaver</taxon>
    </lineage>
</organism>
<dbReference type="GO" id="GO:0061630">
    <property type="term" value="F:ubiquitin protein ligase activity"/>
    <property type="evidence" value="ECO:0007669"/>
    <property type="project" value="UniProtKB-EC"/>
</dbReference>
<protein>
    <recommendedName>
        <fullName evidence="4">RING-type E3 ubiquitin transferase</fullName>
        <ecNumber evidence="4">2.3.2.27</ecNumber>
    </recommendedName>
</protein>
<dbReference type="PROSITE" id="PS50089">
    <property type="entry name" value="ZF_RING_2"/>
    <property type="match status" value="1"/>
</dbReference>
<dbReference type="InterPro" id="IPR046948">
    <property type="entry name" value="ATL20-22-like"/>
</dbReference>
<keyword evidence="20" id="KW-1185">Reference proteome</keyword>
<comment type="catalytic activity">
    <reaction evidence="1">
        <text>S-ubiquitinyl-[E2 ubiquitin-conjugating enzyme]-L-cysteine + [acceptor protein]-L-lysine = [E2 ubiquitin-conjugating enzyme]-L-cysteine + N(6)-ubiquitinyl-[acceptor protein]-L-lysine.</text>
        <dbReference type="EC" id="2.3.2.27"/>
    </reaction>
</comment>
<evidence type="ECO:0000256" key="11">
    <source>
        <dbReference type="ARBA" id="ARBA00022833"/>
    </source>
</evidence>
<keyword evidence="10" id="KW-0833">Ubl conjugation pathway</keyword>
<evidence type="ECO:0000256" key="6">
    <source>
        <dbReference type="ARBA" id="ARBA00022692"/>
    </source>
</evidence>
<dbReference type="Gene3D" id="3.30.40.10">
    <property type="entry name" value="Zinc/RING finger domain, C3HC4 (zinc finger)"/>
    <property type="match status" value="1"/>
</dbReference>
<comment type="pathway">
    <text evidence="3">Protein modification; protein ubiquitination.</text>
</comment>
<evidence type="ECO:0000256" key="14">
    <source>
        <dbReference type="ARBA" id="ARBA00024209"/>
    </source>
</evidence>
<dbReference type="GO" id="GO:0030247">
    <property type="term" value="F:polysaccharide binding"/>
    <property type="evidence" value="ECO:0007669"/>
    <property type="project" value="InterPro"/>
</dbReference>
<dbReference type="Pfam" id="PF13947">
    <property type="entry name" value="GUB_WAK_bind"/>
    <property type="match status" value="1"/>
</dbReference>
<evidence type="ECO:0000256" key="7">
    <source>
        <dbReference type="ARBA" id="ARBA00022723"/>
    </source>
</evidence>
<keyword evidence="8" id="KW-0732">Signal</keyword>
<evidence type="ECO:0000256" key="12">
    <source>
        <dbReference type="ARBA" id="ARBA00022989"/>
    </source>
</evidence>
<keyword evidence="11" id="KW-0862">Zinc</keyword>
<evidence type="ECO:0000256" key="9">
    <source>
        <dbReference type="ARBA" id="ARBA00022771"/>
    </source>
</evidence>
<evidence type="ECO:0000256" key="10">
    <source>
        <dbReference type="ARBA" id="ARBA00022786"/>
    </source>
</evidence>
<dbReference type="AlphaFoldDB" id="A0A4Y7LLI0"/>
<keyword evidence="12 17" id="KW-1133">Transmembrane helix</keyword>
<comment type="similarity">
    <text evidence="14">Belongs to the RING-type zinc finger family. ATL subfamily.</text>
</comment>
<evidence type="ECO:0000259" key="18">
    <source>
        <dbReference type="PROSITE" id="PS50089"/>
    </source>
</evidence>
<accession>A0A4Y7LLI0</accession>
<dbReference type="Gramene" id="RZC84925">
    <property type="protein sequence ID" value="RZC84925"/>
    <property type="gene ID" value="C5167_047707"/>
</dbReference>
<feature type="domain" description="RING-type" evidence="18">
    <location>
        <begin position="354"/>
        <end position="396"/>
    </location>
</feature>
<keyword evidence="5" id="KW-0808">Transferase</keyword>